<keyword evidence="3" id="KW-0808">Transferase</keyword>
<evidence type="ECO:0000313" key="8">
    <source>
        <dbReference type="EMBL" id="RHB09060.1"/>
    </source>
</evidence>
<organism evidence="8 9">
    <name type="scientific">Holdemanella biformis</name>
    <dbReference type="NCBI Taxonomy" id="1735"/>
    <lineage>
        <taxon>Bacteria</taxon>
        <taxon>Bacillati</taxon>
        <taxon>Bacillota</taxon>
        <taxon>Erysipelotrichia</taxon>
        <taxon>Erysipelotrichales</taxon>
        <taxon>Erysipelotrichaceae</taxon>
        <taxon>Holdemanella</taxon>
    </lineage>
</organism>
<evidence type="ECO:0000256" key="1">
    <source>
        <dbReference type="ARBA" id="ARBA00022448"/>
    </source>
</evidence>
<sequence length="107" mass="12084">MEDIETLLMQIISYSGDCKSSCIEALDLFKEEDYSQANSKLESAYNSLLKAKKIHAKLLSESVDSSTMQISLFLVHAEDQMMSAETIITLVRKFLEIIKKEEGKSND</sequence>
<dbReference type="Gene3D" id="1.20.58.80">
    <property type="entry name" value="Phosphotransferase system, lactose/cellobiose-type IIA subunit"/>
    <property type="match status" value="1"/>
</dbReference>
<feature type="active site" description="Tele-phosphohistidine intermediate" evidence="5">
    <location>
        <position position="76"/>
    </location>
</feature>
<evidence type="ECO:0000256" key="4">
    <source>
        <dbReference type="ARBA" id="ARBA00022683"/>
    </source>
</evidence>
<dbReference type="InterPro" id="IPR003188">
    <property type="entry name" value="PTS_IIA_lac/cel"/>
</dbReference>
<dbReference type="Pfam" id="PF02255">
    <property type="entry name" value="PTS_IIA"/>
    <property type="match status" value="1"/>
</dbReference>
<keyword evidence="6" id="KW-0460">Magnesium</keyword>
<evidence type="ECO:0000256" key="2">
    <source>
        <dbReference type="ARBA" id="ARBA00022597"/>
    </source>
</evidence>
<gene>
    <name evidence="8" type="ORF">DW907_01390</name>
</gene>
<keyword evidence="2" id="KW-0762">Sugar transport</keyword>
<dbReference type="PROSITE" id="PS51095">
    <property type="entry name" value="PTS_EIIA_TYPE_3"/>
    <property type="match status" value="1"/>
</dbReference>
<evidence type="ECO:0000256" key="6">
    <source>
        <dbReference type="PIRSR" id="PIRSR000699-2"/>
    </source>
</evidence>
<feature type="binding site" evidence="6">
    <location>
        <position position="79"/>
    </location>
    <ligand>
        <name>Mg(2+)</name>
        <dbReference type="ChEBI" id="CHEBI:18420"/>
        <note>ligand shared between all trimeric partners</note>
    </ligand>
</feature>
<keyword evidence="1" id="KW-0813">Transport</keyword>
<dbReference type="SUPFAM" id="SSF46973">
    <property type="entry name" value="Enzyme IIa from lactose specific PTS, IIa-lac"/>
    <property type="match status" value="1"/>
</dbReference>
<dbReference type="RefSeq" id="WP_003865721.1">
    <property type="nucleotide sequence ID" value="NZ_CABLCL010000100.1"/>
</dbReference>
<evidence type="ECO:0000256" key="5">
    <source>
        <dbReference type="PIRSR" id="PIRSR000699-1"/>
    </source>
</evidence>
<evidence type="ECO:0000256" key="7">
    <source>
        <dbReference type="PROSITE-ProRule" id="PRU00418"/>
    </source>
</evidence>
<dbReference type="AlphaFoldDB" id="A0A413UFG6"/>
<dbReference type="PANTHER" id="PTHR34382:SF7">
    <property type="entry name" value="PTS SYSTEM N,N'-DIACETYLCHITOBIOSE-SPECIFIC EIIA COMPONENT"/>
    <property type="match status" value="1"/>
</dbReference>
<accession>A0A413UFG6</accession>
<feature type="modified residue" description="Phosphohistidine; by HPr" evidence="7">
    <location>
        <position position="76"/>
    </location>
</feature>
<keyword evidence="4" id="KW-0598">Phosphotransferase system</keyword>
<reference evidence="8 9" key="1">
    <citation type="submission" date="2018-08" db="EMBL/GenBank/DDBJ databases">
        <title>A genome reference for cultivated species of the human gut microbiota.</title>
        <authorList>
            <person name="Zou Y."/>
            <person name="Xue W."/>
            <person name="Luo G."/>
        </authorList>
    </citation>
    <scope>NUCLEOTIDE SEQUENCE [LARGE SCALE GENOMIC DNA]</scope>
    <source>
        <strain evidence="8 9">AM42-13AC</strain>
    </source>
</reference>
<dbReference type="PANTHER" id="PTHR34382">
    <property type="entry name" value="PTS SYSTEM N,N'-DIACETYLCHITOBIOSE-SPECIFIC EIIA COMPONENT"/>
    <property type="match status" value="1"/>
</dbReference>
<protein>
    <submittedName>
        <fullName evidence="8">PTS lactose/cellobiose transporter subunit IIA</fullName>
    </submittedName>
</protein>
<proteinExistence type="predicted"/>
<dbReference type="GO" id="GO:0009401">
    <property type="term" value="P:phosphoenolpyruvate-dependent sugar phosphotransferase system"/>
    <property type="evidence" value="ECO:0007669"/>
    <property type="project" value="UniProtKB-KW"/>
</dbReference>
<dbReference type="GO" id="GO:0016740">
    <property type="term" value="F:transferase activity"/>
    <property type="evidence" value="ECO:0007669"/>
    <property type="project" value="UniProtKB-KW"/>
</dbReference>
<dbReference type="EMBL" id="QSGD01000003">
    <property type="protein sequence ID" value="RHB09060.1"/>
    <property type="molecule type" value="Genomic_DNA"/>
</dbReference>
<name>A0A413UFG6_9FIRM</name>
<dbReference type="Proteomes" id="UP000285288">
    <property type="component" value="Unassembled WGS sequence"/>
</dbReference>
<keyword evidence="6" id="KW-0479">Metal-binding</keyword>
<comment type="cofactor">
    <cofactor evidence="6">
        <name>Mg(2+)</name>
        <dbReference type="ChEBI" id="CHEBI:18420"/>
    </cofactor>
    <text evidence="6">Binds 1 Mg(2+) ion per trimer.</text>
</comment>
<comment type="caution">
    <text evidence="8">The sequence shown here is derived from an EMBL/GenBank/DDBJ whole genome shotgun (WGS) entry which is preliminary data.</text>
</comment>
<dbReference type="PIRSF" id="PIRSF000699">
    <property type="entry name" value="PTS_IILac_III"/>
    <property type="match status" value="1"/>
</dbReference>
<evidence type="ECO:0000256" key="3">
    <source>
        <dbReference type="ARBA" id="ARBA00022679"/>
    </source>
</evidence>
<evidence type="ECO:0000313" key="9">
    <source>
        <dbReference type="Proteomes" id="UP000285288"/>
    </source>
</evidence>
<dbReference type="InterPro" id="IPR036542">
    <property type="entry name" value="PTS_IIA_lac/cel_sf"/>
</dbReference>
<dbReference type="GO" id="GO:0046872">
    <property type="term" value="F:metal ion binding"/>
    <property type="evidence" value="ECO:0007669"/>
    <property type="project" value="UniProtKB-KW"/>
</dbReference>